<dbReference type="CDD" id="cd15482">
    <property type="entry name" value="Sialidase_non-viral"/>
    <property type="match status" value="1"/>
</dbReference>
<evidence type="ECO:0000313" key="2">
    <source>
        <dbReference type="Proteomes" id="UP001597180"/>
    </source>
</evidence>
<reference evidence="2" key="1">
    <citation type="journal article" date="2019" name="Int. J. Syst. Evol. Microbiol.">
        <title>The Global Catalogue of Microorganisms (GCM) 10K type strain sequencing project: providing services to taxonomists for standard genome sequencing and annotation.</title>
        <authorList>
            <consortium name="The Broad Institute Genomics Platform"/>
            <consortium name="The Broad Institute Genome Sequencing Center for Infectious Disease"/>
            <person name="Wu L."/>
            <person name="Ma J."/>
        </authorList>
    </citation>
    <scope>NUCLEOTIDE SEQUENCE [LARGE SCALE GENOMIC DNA]</scope>
    <source>
        <strain evidence="2">CCUG 53270</strain>
    </source>
</reference>
<evidence type="ECO:0000313" key="1">
    <source>
        <dbReference type="EMBL" id="MFD1222726.1"/>
    </source>
</evidence>
<dbReference type="Proteomes" id="UP001597180">
    <property type="component" value="Unassembled WGS sequence"/>
</dbReference>
<keyword evidence="2" id="KW-1185">Reference proteome</keyword>
<dbReference type="Gene3D" id="2.60.120.200">
    <property type="match status" value="1"/>
</dbReference>
<comment type="caution">
    <text evidence="1">The sequence shown here is derived from an EMBL/GenBank/DDBJ whole genome shotgun (WGS) entry which is preliminary data.</text>
</comment>
<dbReference type="InterPro" id="IPR058094">
    <property type="entry name" value="Ig-like_OmpL47-like"/>
</dbReference>
<dbReference type="InterPro" id="IPR013783">
    <property type="entry name" value="Ig-like_fold"/>
</dbReference>
<dbReference type="InterPro" id="IPR036278">
    <property type="entry name" value="Sialidase_sf"/>
</dbReference>
<dbReference type="Pfam" id="PF13385">
    <property type="entry name" value="Laminin_G_3"/>
    <property type="match status" value="1"/>
</dbReference>
<gene>
    <name evidence="1" type="ORF">ACFQ4B_21665</name>
</gene>
<dbReference type="SUPFAM" id="SSF50939">
    <property type="entry name" value="Sialidases"/>
    <property type="match status" value="1"/>
</dbReference>
<dbReference type="Gene3D" id="2.60.40.10">
    <property type="entry name" value="Immunoglobulins"/>
    <property type="match status" value="2"/>
</dbReference>
<dbReference type="SUPFAM" id="SSF81296">
    <property type="entry name" value="E set domains"/>
    <property type="match status" value="2"/>
</dbReference>
<dbReference type="InterPro" id="IPR013320">
    <property type="entry name" value="ConA-like_dom_sf"/>
</dbReference>
<dbReference type="EMBL" id="JBHTLU010000031">
    <property type="protein sequence ID" value="MFD1222726.1"/>
    <property type="molecule type" value="Genomic_DNA"/>
</dbReference>
<dbReference type="SUPFAM" id="SSF49899">
    <property type="entry name" value="Concanavalin A-like lectins/glucanases"/>
    <property type="match status" value="1"/>
</dbReference>
<dbReference type="Gene3D" id="3.30.1920.20">
    <property type="match status" value="1"/>
</dbReference>
<dbReference type="Gene3D" id="2.120.10.10">
    <property type="match status" value="1"/>
</dbReference>
<protein>
    <submittedName>
        <fullName evidence="1">OmpL47-type beta-barrel domain-containing protein</fullName>
    </submittedName>
</protein>
<dbReference type="NCBIfam" id="NF047446">
    <property type="entry name" value="barrel_OmpL47"/>
    <property type="match status" value="1"/>
</dbReference>
<proteinExistence type="predicted"/>
<sequence length="945" mass="103931">MKRAQKNGSTLLFLFIVLFVMLAGIPVASANNYKDVVKSQIDYSDPSTGVYIGSPSLVKLSDGTLLASDDDFGPNASNKTTKVFRSLDDGATWTQTATIDGQYWSTLFEHNGAVYLLGTNYSLGSIAIRKSVDDGITWSDASILYQGDDKNVKYHTAPTPVIKANGRIYKGFEVLYPWGMWAFIVSAPDTADLMNPSSWTKSNESDVNLYIEGNAVVGPDGLVWDVLRRSVINRAGIYKLSADNETFTKYGEFDFPGGDVKFTIRYDAESGKYIALVNEHTDYNVTQNNQRNVLSLMYSSDLVHWTRGKLLIQEDENLSWANSTAKDGFQYVDWQFEGNDLIYVSRTSYNGANSKHNSNRLTFHRLADFRNYLQPAELIGDYSFNGYSHDDSAQGNDPIRIGTGGYTDGKYGLAISMKGTDSLNMHYMIGNEIANADAVSVSVWINPSLMPAQGARYDILSTRIDGTNEGFELIVDSDSIRLGGRSDKVDSYQSKSFSFNSPNSWHHVVGVVDLKNKAIKLYLDKVEQSPGGTFTFSQDYYRRYSPSQEDRVGMNPSGGKNFYGMLDELKIYRKALTQTEIESLYYNFDITAPVTTAIVSPAQPDGTNGWYVHPVMVTLAASDNGSGVASSVYSLDGGASWQTYTGPVTFDRDGEYALSYRSTDHAGNVEAAKTISFKIDRTVPTATITYGKAADGRVVATLSPSEPVTITNNGGSPSYNFYDNDSFTFEFVDVAGNKGTAMASVNNIPSPSTGAPGKLVLSDDNGHDTGIQDGNYNITMNMWWGNNGEIYKLYENDILIDTQTLMDRSPNAQSTVTAVTYKKNGSYRYYAELTNAYGTTRSDVRTVNVTQAAPGKPILSNDNWDGDGNFSLSMNMWWGTNGTTYRLYENGILVDTKKLISASPQAQSVVTAIQGKPVGTHEYRCELVNYAGATSSETMIVQVTK</sequence>
<dbReference type="RefSeq" id="WP_345588481.1">
    <property type="nucleotide sequence ID" value="NZ_BAABJG010000015.1"/>
</dbReference>
<name>A0ABW3UQR6_9BACL</name>
<organism evidence="1 2">
    <name type="scientific">Paenibacillus vulneris</name>
    <dbReference type="NCBI Taxonomy" id="1133364"/>
    <lineage>
        <taxon>Bacteria</taxon>
        <taxon>Bacillati</taxon>
        <taxon>Bacillota</taxon>
        <taxon>Bacilli</taxon>
        <taxon>Bacillales</taxon>
        <taxon>Paenibacillaceae</taxon>
        <taxon>Paenibacillus</taxon>
    </lineage>
</organism>
<accession>A0ABW3UQR6</accession>
<dbReference type="InterPro" id="IPR014756">
    <property type="entry name" value="Ig_E-set"/>
</dbReference>